<comment type="caution">
    <text evidence="2">The sequence shown here is derived from an EMBL/GenBank/DDBJ whole genome shotgun (WGS) entry which is preliminary data.</text>
</comment>
<proteinExistence type="predicted"/>
<evidence type="ECO:0000313" key="2">
    <source>
        <dbReference type="EMBL" id="MBB6679731.1"/>
    </source>
</evidence>
<keyword evidence="3" id="KW-1185">Reference proteome</keyword>
<dbReference type="Proteomes" id="UP000574133">
    <property type="component" value="Unassembled WGS sequence"/>
</dbReference>
<protein>
    <submittedName>
        <fullName evidence="2">Uncharacterized protein</fullName>
    </submittedName>
</protein>
<name>A0A841TMJ2_9BACL</name>
<evidence type="ECO:0000256" key="1">
    <source>
        <dbReference type="SAM" id="Phobius"/>
    </source>
</evidence>
<dbReference type="AlphaFoldDB" id="A0A841TMJ2"/>
<dbReference type="RefSeq" id="WP_185180989.1">
    <property type="nucleotide sequence ID" value="NZ_CBCSEP010000050.1"/>
</dbReference>
<keyword evidence="1" id="KW-1133">Transmembrane helix</keyword>
<keyword evidence="1" id="KW-0472">Membrane</keyword>
<keyword evidence="1" id="KW-0812">Transmembrane</keyword>
<gene>
    <name evidence="2" type="ORF">H4Q31_20825</name>
</gene>
<dbReference type="EMBL" id="JACJVN010000104">
    <property type="protein sequence ID" value="MBB6679731.1"/>
    <property type="molecule type" value="Genomic_DNA"/>
</dbReference>
<feature type="transmembrane region" description="Helical" evidence="1">
    <location>
        <begin position="7"/>
        <end position="26"/>
    </location>
</feature>
<organism evidence="2 3">
    <name type="scientific">Cohnella lubricantis</name>
    <dbReference type="NCBI Taxonomy" id="2163172"/>
    <lineage>
        <taxon>Bacteria</taxon>
        <taxon>Bacillati</taxon>
        <taxon>Bacillota</taxon>
        <taxon>Bacilli</taxon>
        <taxon>Bacillales</taxon>
        <taxon>Paenibacillaceae</taxon>
        <taxon>Cohnella</taxon>
    </lineage>
</organism>
<sequence>MREIKKILVSICILFVLFSLYLNSVWNNYLFTPFNFVEDDITVGNWKDYKEPIQFDLSNIDEGWKTKTIENTNDIKYIIKELKRSNYSIEENINEEGTHFVLTLRRVGKIDNETDGVLLQFKGSTNGIINVNNQKEKYMTESLKDYIKQELSD</sequence>
<evidence type="ECO:0000313" key="3">
    <source>
        <dbReference type="Proteomes" id="UP000574133"/>
    </source>
</evidence>
<reference evidence="2 3" key="1">
    <citation type="submission" date="2020-08" db="EMBL/GenBank/DDBJ databases">
        <title>Cohnella phylogeny.</title>
        <authorList>
            <person name="Dunlap C."/>
        </authorList>
    </citation>
    <scope>NUCLEOTIDE SEQUENCE [LARGE SCALE GENOMIC DNA]</scope>
    <source>
        <strain evidence="2 3">DSM 103658</strain>
    </source>
</reference>
<accession>A0A841TMJ2</accession>